<dbReference type="RefSeq" id="WP_094363466.1">
    <property type="nucleotide sequence ID" value="NZ_NMVQ01000009.1"/>
</dbReference>
<protein>
    <submittedName>
        <fullName evidence="2">Uncharacterized protein</fullName>
    </submittedName>
</protein>
<keyword evidence="1" id="KW-0812">Transmembrane</keyword>
<dbReference type="OrthoDB" id="9905851at2"/>
<comment type="caution">
    <text evidence="2">The sequence shown here is derived from an EMBL/GenBank/DDBJ whole genome shotgun (WGS) entry which is preliminary data.</text>
</comment>
<feature type="transmembrane region" description="Helical" evidence="1">
    <location>
        <begin position="67"/>
        <end position="88"/>
    </location>
</feature>
<dbReference type="Proteomes" id="UP000216311">
    <property type="component" value="Unassembled WGS sequence"/>
</dbReference>
<name>A0A255H592_9ACTN</name>
<reference evidence="2 3" key="1">
    <citation type="submission" date="2017-07" db="EMBL/GenBank/DDBJ databases">
        <title>Draft whole genome sequences of clinical Proprionibacteriaceae strains.</title>
        <authorList>
            <person name="Bernier A.-M."/>
            <person name="Bernard K."/>
            <person name="Domingo M.-C."/>
        </authorList>
    </citation>
    <scope>NUCLEOTIDE SEQUENCE [LARGE SCALE GENOMIC DNA]</scope>
    <source>
        <strain evidence="2 3">NML 130396</strain>
    </source>
</reference>
<keyword evidence="3" id="KW-1185">Reference proteome</keyword>
<keyword evidence="1" id="KW-1133">Transmembrane helix</keyword>
<feature type="transmembrane region" description="Helical" evidence="1">
    <location>
        <begin position="108"/>
        <end position="129"/>
    </location>
</feature>
<dbReference type="EMBL" id="NMVQ01000009">
    <property type="protein sequence ID" value="OYO22821.1"/>
    <property type="molecule type" value="Genomic_DNA"/>
</dbReference>
<feature type="transmembrane region" description="Helical" evidence="1">
    <location>
        <begin position="36"/>
        <end position="55"/>
    </location>
</feature>
<evidence type="ECO:0000256" key="1">
    <source>
        <dbReference type="SAM" id="Phobius"/>
    </source>
</evidence>
<proteinExistence type="predicted"/>
<evidence type="ECO:0000313" key="2">
    <source>
        <dbReference type="EMBL" id="OYO22821.1"/>
    </source>
</evidence>
<evidence type="ECO:0000313" key="3">
    <source>
        <dbReference type="Proteomes" id="UP000216311"/>
    </source>
</evidence>
<feature type="transmembrane region" description="Helical" evidence="1">
    <location>
        <begin position="141"/>
        <end position="160"/>
    </location>
</feature>
<sequence>MGEPADYTSEELGGYGVTAQPLVVRRMRPHLRGARIGLGSAVLATLAAVLTSVLLPRWDDGSIGWSIAGIVSAVLMLGICGLQAWAWGEAMAEWRGVKDVNLSGVLAPSWWAHLVSYPVALAGAVSAVWQAREAGWADLSCWTALAMLPLLLVAHVLAAVEYLRLDGPPGTLPNHFRRLVRSQNPDAVDRKDPAAAILE</sequence>
<keyword evidence="1" id="KW-0472">Membrane</keyword>
<accession>A0A255H592</accession>
<gene>
    <name evidence="2" type="ORF">CGZ93_07200</name>
</gene>
<dbReference type="AlphaFoldDB" id="A0A255H592"/>
<organism evidence="2 3">
    <name type="scientific">Enemella dayhoffiae</name>
    <dbReference type="NCBI Taxonomy" id="2016507"/>
    <lineage>
        <taxon>Bacteria</taxon>
        <taxon>Bacillati</taxon>
        <taxon>Actinomycetota</taxon>
        <taxon>Actinomycetes</taxon>
        <taxon>Propionibacteriales</taxon>
        <taxon>Propionibacteriaceae</taxon>
        <taxon>Enemella</taxon>
    </lineage>
</organism>